<comment type="caution">
    <text evidence="7">The sequence shown here is derived from an EMBL/GenBank/DDBJ whole genome shotgun (WGS) entry which is preliminary data.</text>
</comment>
<comment type="similarity">
    <text evidence="1 5 6">Belongs to the universal ribosomal protein uS9 family.</text>
</comment>
<protein>
    <recommendedName>
        <fullName evidence="4 5">Small ribosomal subunit protein uS9</fullName>
    </recommendedName>
</protein>
<dbReference type="AlphaFoldDB" id="A0A1G2C7G8"/>
<name>A0A1G2C7G8_9BACT</name>
<dbReference type="PROSITE" id="PS00360">
    <property type="entry name" value="RIBOSOMAL_S9"/>
    <property type="match status" value="1"/>
</dbReference>
<dbReference type="InterPro" id="IPR023035">
    <property type="entry name" value="Ribosomal_uS9_bac/plastid"/>
</dbReference>
<organism evidence="7 8">
    <name type="scientific">Candidatus Liptonbacteria bacterium GWC1_60_9</name>
    <dbReference type="NCBI Taxonomy" id="1798645"/>
    <lineage>
        <taxon>Bacteria</taxon>
        <taxon>Candidatus Liptoniibacteriota</taxon>
    </lineage>
</organism>
<evidence type="ECO:0000256" key="1">
    <source>
        <dbReference type="ARBA" id="ARBA00005251"/>
    </source>
</evidence>
<dbReference type="Pfam" id="PF00380">
    <property type="entry name" value="Ribosomal_S9"/>
    <property type="match status" value="1"/>
</dbReference>
<dbReference type="Gene3D" id="3.30.230.10">
    <property type="match status" value="1"/>
</dbReference>
<evidence type="ECO:0000313" key="7">
    <source>
        <dbReference type="EMBL" id="OGY97061.1"/>
    </source>
</evidence>
<evidence type="ECO:0000256" key="3">
    <source>
        <dbReference type="ARBA" id="ARBA00023274"/>
    </source>
</evidence>
<dbReference type="GO" id="GO:0006412">
    <property type="term" value="P:translation"/>
    <property type="evidence" value="ECO:0007669"/>
    <property type="project" value="UniProtKB-UniRule"/>
</dbReference>
<dbReference type="GO" id="GO:0003735">
    <property type="term" value="F:structural constituent of ribosome"/>
    <property type="evidence" value="ECO:0007669"/>
    <property type="project" value="InterPro"/>
</dbReference>
<keyword evidence="3 5" id="KW-0687">Ribonucleoprotein</keyword>
<dbReference type="InterPro" id="IPR020574">
    <property type="entry name" value="Ribosomal_uS9_CS"/>
</dbReference>
<evidence type="ECO:0000256" key="6">
    <source>
        <dbReference type="RuleBase" id="RU003815"/>
    </source>
</evidence>
<evidence type="ECO:0000313" key="8">
    <source>
        <dbReference type="Proteomes" id="UP000176349"/>
    </source>
</evidence>
<dbReference type="EMBL" id="MHKV01000025">
    <property type="protein sequence ID" value="OGY97061.1"/>
    <property type="molecule type" value="Genomic_DNA"/>
</dbReference>
<dbReference type="NCBIfam" id="NF001099">
    <property type="entry name" value="PRK00132.1"/>
    <property type="match status" value="1"/>
</dbReference>
<dbReference type="GO" id="GO:0015935">
    <property type="term" value="C:small ribosomal subunit"/>
    <property type="evidence" value="ECO:0007669"/>
    <property type="project" value="TreeGrafter"/>
</dbReference>
<keyword evidence="2 5" id="KW-0689">Ribosomal protein</keyword>
<dbReference type="PANTHER" id="PTHR21569:SF1">
    <property type="entry name" value="SMALL RIBOSOMAL SUBUNIT PROTEIN US9M"/>
    <property type="match status" value="1"/>
</dbReference>
<dbReference type="GO" id="GO:0003723">
    <property type="term" value="F:RNA binding"/>
    <property type="evidence" value="ECO:0007669"/>
    <property type="project" value="TreeGrafter"/>
</dbReference>
<dbReference type="GO" id="GO:0005737">
    <property type="term" value="C:cytoplasm"/>
    <property type="evidence" value="ECO:0007669"/>
    <property type="project" value="UniProtKB-ARBA"/>
</dbReference>
<proteinExistence type="inferred from homology"/>
<dbReference type="Proteomes" id="UP000176349">
    <property type="component" value="Unassembled WGS sequence"/>
</dbReference>
<evidence type="ECO:0000256" key="2">
    <source>
        <dbReference type="ARBA" id="ARBA00022980"/>
    </source>
</evidence>
<evidence type="ECO:0000256" key="5">
    <source>
        <dbReference type="HAMAP-Rule" id="MF_00532"/>
    </source>
</evidence>
<dbReference type="SUPFAM" id="SSF54211">
    <property type="entry name" value="Ribosomal protein S5 domain 2-like"/>
    <property type="match status" value="1"/>
</dbReference>
<accession>A0A1G2C7G8</accession>
<evidence type="ECO:0000256" key="4">
    <source>
        <dbReference type="ARBA" id="ARBA00035259"/>
    </source>
</evidence>
<dbReference type="InterPro" id="IPR014721">
    <property type="entry name" value="Ribsml_uS5_D2-typ_fold_subgr"/>
</dbReference>
<gene>
    <name evidence="5" type="primary">rpsI</name>
    <name evidence="7" type="ORF">A2128_00705</name>
</gene>
<dbReference type="InterPro" id="IPR000754">
    <property type="entry name" value="Ribosomal_uS9"/>
</dbReference>
<dbReference type="PANTHER" id="PTHR21569">
    <property type="entry name" value="RIBOSOMAL PROTEIN S9"/>
    <property type="match status" value="1"/>
</dbReference>
<reference evidence="7 8" key="1">
    <citation type="journal article" date="2016" name="Nat. Commun.">
        <title>Thousands of microbial genomes shed light on interconnected biogeochemical processes in an aquifer system.</title>
        <authorList>
            <person name="Anantharaman K."/>
            <person name="Brown C.T."/>
            <person name="Hug L.A."/>
            <person name="Sharon I."/>
            <person name="Castelle C.J."/>
            <person name="Probst A.J."/>
            <person name="Thomas B.C."/>
            <person name="Singh A."/>
            <person name="Wilkins M.J."/>
            <person name="Karaoz U."/>
            <person name="Brodie E.L."/>
            <person name="Williams K.H."/>
            <person name="Hubbard S.S."/>
            <person name="Banfield J.F."/>
        </authorList>
    </citation>
    <scope>NUCLEOTIDE SEQUENCE [LARGE SCALE GENOMIC DNA]</scope>
</reference>
<dbReference type="HAMAP" id="MF_00532_B">
    <property type="entry name" value="Ribosomal_uS9_B"/>
    <property type="match status" value="1"/>
</dbReference>
<dbReference type="InterPro" id="IPR020568">
    <property type="entry name" value="Ribosomal_Su5_D2-typ_SF"/>
</dbReference>
<sequence length="151" mass="16776">MARTQATARTQERYIEAVGRRKTAVARVRLRKKVTAAGGTPHGAVAGAITVNGKNYDEYFKTLRQRKAALASLLEVGMTNDVAIEGRIRGGGLEAQAEAFRHGIARALTRMDGGLKPKLRRAGFMTRDPRMVERKKYGLKKARRAPQWSKR</sequence>